<organism evidence="2 3">
    <name type="scientific">Pterulicium gracile</name>
    <dbReference type="NCBI Taxonomy" id="1884261"/>
    <lineage>
        <taxon>Eukaryota</taxon>
        <taxon>Fungi</taxon>
        <taxon>Dikarya</taxon>
        <taxon>Basidiomycota</taxon>
        <taxon>Agaricomycotina</taxon>
        <taxon>Agaricomycetes</taxon>
        <taxon>Agaricomycetidae</taxon>
        <taxon>Agaricales</taxon>
        <taxon>Pleurotineae</taxon>
        <taxon>Pterulaceae</taxon>
        <taxon>Pterulicium</taxon>
    </lineage>
</organism>
<name>A0A5C3PZU5_9AGAR</name>
<feature type="chain" id="PRO_5022722984" evidence="1">
    <location>
        <begin position="21"/>
        <end position="128"/>
    </location>
</feature>
<dbReference type="EMBL" id="ML178988">
    <property type="protein sequence ID" value="TFK95071.1"/>
    <property type="molecule type" value="Genomic_DNA"/>
</dbReference>
<evidence type="ECO:0000256" key="1">
    <source>
        <dbReference type="SAM" id="SignalP"/>
    </source>
</evidence>
<proteinExistence type="predicted"/>
<evidence type="ECO:0000313" key="2">
    <source>
        <dbReference type="EMBL" id="TFK95071.1"/>
    </source>
</evidence>
<protein>
    <submittedName>
        <fullName evidence="2">Uncharacterized protein</fullName>
    </submittedName>
</protein>
<dbReference type="AlphaFoldDB" id="A0A5C3PZU5"/>
<dbReference type="Proteomes" id="UP000305067">
    <property type="component" value="Unassembled WGS sequence"/>
</dbReference>
<feature type="signal peptide" evidence="1">
    <location>
        <begin position="1"/>
        <end position="20"/>
    </location>
</feature>
<accession>A0A5C3PZU5</accession>
<dbReference type="OrthoDB" id="3799394at2759"/>
<gene>
    <name evidence="2" type="ORF">BDV98DRAFT_609155</name>
</gene>
<keyword evidence="3" id="KW-1185">Reference proteome</keyword>
<keyword evidence="1" id="KW-0732">Signal</keyword>
<sequence>MLSIKALVLVSIALISTVLAQDAQDEFDSYDRRSPYYLRPTKKPHRYRSCGGRRIETRGCPRGYVCVDDPYVGGCGMACDAPGICVKPNTFCGGFAGFRCKGEKRCVDNSSDDCSSLNGGADCGGICV</sequence>
<evidence type="ECO:0000313" key="3">
    <source>
        <dbReference type="Proteomes" id="UP000305067"/>
    </source>
</evidence>
<dbReference type="STRING" id="1884261.A0A5C3PZU5"/>
<reference evidence="2 3" key="1">
    <citation type="journal article" date="2019" name="Nat. Ecol. Evol.">
        <title>Megaphylogeny resolves global patterns of mushroom evolution.</title>
        <authorList>
            <person name="Varga T."/>
            <person name="Krizsan K."/>
            <person name="Foldi C."/>
            <person name="Dima B."/>
            <person name="Sanchez-Garcia M."/>
            <person name="Sanchez-Ramirez S."/>
            <person name="Szollosi G.J."/>
            <person name="Szarkandi J.G."/>
            <person name="Papp V."/>
            <person name="Albert L."/>
            <person name="Andreopoulos W."/>
            <person name="Angelini C."/>
            <person name="Antonin V."/>
            <person name="Barry K.W."/>
            <person name="Bougher N.L."/>
            <person name="Buchanan P."/>
            <person name="Buyck B."/>
            <person name="Bense V."/>
            <person name="Catcheside P."/>
            <person name="Chovatia M."/>
            <person name="Cooper J."/>
            <person name="Damon W."/>
            <person name="Desjardin D."/>
            <person name="Finy P."/>
            <person name="Geml J."/>
            <person name="Haridas S."/>
            <person name="Hughes K."/>
            <person name="Justo A."/>
            <person name="Karasinski D."/>
            <person name="Kautmanova I."/>
            <person name="Kiss B."/>
            <person name="Kocsube S."/>
            <person name="Kotiranta H."/>
            <person name="LaButti K.M."/>
            <person name="Lechner B.E."/>
            <person name="Liimatainen K."/>
            <person name="Lipzen A."/>
            <person name="Lukacs Z."/>
            <person name="Mihaltcheva S."/>
            <person name="Morgado L.N."/>
            <person name="Niskanen T."/>
            <person name="Noordeloos M.E."/>
            <person name="Ohm R.A."/>
            <person name="Ortiz-Santana B."/>
            <person name="Ovrebo C."/>
            <person name="Racz N."/>
            <person name="Riley R."/>
            <person name="Savchenko A."/>
            <person name="Shiryaev A."/>
            <person name="Soop K."/>
            <person name="Spirin V."/>
            <person name="Szebenyi C."/>
            <person name="Tomsovsky M."/>
            <person name="Tulloss R.E."/>
            <person name="Uehling J."/>
            <person name="Grigoriev I.V."/>
            <person name="Vagvolgyi C."/>
            <person name="Papp T."/>
            <person name="Martin F.M."/>
            <person name="Miettinen O."/>
            <person name="Hibbett D.S."/>
            <person name="Nagy L.G."/>
        </authorList>
    </citation>
    <scope>NUCLEOTIDE SEQUENCE [LARGE SCALE GENOMIC DNA]</scope>
    <source>
        <strain evidence="2 3">CBS 309.79</strain>
    </source>
</reference>